<gene>
    <name evidence="2" type="ORF">PMG71_05980</name>
</gene>
<comment type="caution">
    <text evidence="2">The sequence shown here is derived from an EMBL/GenBank/DDBJ whole genome shotgun (WGS) entry which is preliminary data.</text>
</comment>
<evidence type="ECO:0000313" key="2">
    <source>
        <dbReference type="EMBL" id="MDJ1168969.1"/>
    </source>
</evidence>
<reference evidence="2 3" key="1">
    <citation type="submission" date="2023-01" db="EMBL/GenBank/DDBJ databases">
        <title>Novel diversity within Roseofilum (Cyanobacteria; Desertifilaceae) from marine benthic mats with descriptions of four novel species.</title>
        <authorList>
            <person name="Wang Y."/>
            <person name="Berthold D.E."/>
            <person name="Hu J."/>
            <person name="Lefler F.W."/>
            <person name="Laughinghouse H.D. IV."/>
        </authorList>
    </citation>
    <scope>NUCLEOTIDE SEQUENCE [LARGE SCALE GENOMIC DNA]</scope>
    <source>
        <strain evidence="2 3">BLCC-M154</strain>
    </source>
</reference>
<protein>
    <recommendedName>
        <fullName evidence="4">Peptidase C-terminal archaeal/bacterial domain-containing protein</fullName>
    </recommendedName>
</protein>
<dbReference type="Proteomes" id="UP001235303">
    <property type="component" value="Unassembled WGS sequence"/>
</dbReference>
<feature type="chain" id="PRO_5046981127" description="Peptidase C-terminal archaeal/bacterial domain-containing protein" evidence="1">
    <location>
        <begin position="40"/>
        <end position="169"/>
    </location>
</feature>
<feature type="signal peptide" evidence="1">
    <location>
        <begin position="1"/>
        <end position="39"/>
    </location>
</feature>
<evidence type="ECO:0000256" key="1">
    <source>
        <dbReference type="SAM" id="SignalP"/>
    </source>
</evidence>
<dbReference type="EMBL" id="JAQOSP010000041">
    <property type="protein sequence ID" value="MDJ1168969.1"/>
    <property type="molecule type" value="Genomic_DNA"/>
</dbReference>
<dbReference type="RefSeq" id="WP_283752733.1">
    <property type="nucleotide sequence ID" value="NZ_JAQOSP010000041.1"/>
</dbReference>
<organism evidence="2 3">
    <name type="scientific">Roseofilum acuticapitatum BLCC-M154</name>
    <dbReference type="NCBI Taxonomy" id="3022444"/>
    <lineage>
        <taxon>Bacteria</taxon>
        <taxon>Bacillati</taxon>
        <taxon>Cyanobacteriota</taxon>
        <taxon>Cyanophyceae</taxon>
        <taxon>Desertifilales</taxon>
        <taxon>Desertifilaceae</taxon>
        <taxon>Roseofilum</taxon>
        <taxon>Roseofilum acuticapitatum</taxon>
    </lineage>
</organism>
<keyword evidence="3" id="KW-1185">Reference proteome</keyword>
<keyword evidence="1" id="KW-0732">Signal</keyword>
<evidence type="ECO:0000313" key="3">
    <source>
        <dbReference type="Proteomes" id="UP001235303"/>
    </source>
</evidence>
<sequence length="169" mass="18520">MNSFITSSLQSVYQATTNFMKPKATVKTAIALFSGLLVAAPTAAFANRYTDVVYQQLMDAAIGLGILSNYQVVDTPYVNTLDDNRSETISVTLYSGHSYALLGVCDQDCRDLDLYLYDGYGNLVDSDTSRDDYPIVEVSPSRSGRFYVKTSMASCSASYCYYGVGLFGR</sequence>
<dbReference type="Gene3D" id="2.60.120.380">
    <property type="match status" value="1"/>
</dbReference>
<accession>A0ABT7AQ13</accession>
<proteinExistence type="predicted"/>
<evidence type="ECO:0008006" key="4">
    <source>
        <dbReference type="Google" id="ProtNLM"/>
    </source>
</evidence>
<name>A0ABT7AQ13_9CYAN</name>